<reference evidence="1 2" key="1">
    <citation type="submission" date="2019-08" db="EMBL/GenBank/DDBJ databases">
        <title>Microbe sample from Colwellia echini.</title>
        <authorList>
            <person name="Christiansen L."/>
            <person name="Pathiraja D."/>
            <person name="Schultz-Johansen M."/>
            <person name="Choi I.-G."/>
            <person name="Stougaard P."/>
        </authorList>
    </citation>
    <scope>NUCLEOTIDE SEQUENCE [LARGE SCALE GENOMIC DNA]</scope>
    <source>
        <strain evidence="1 2">A3</strain>
    </source>
</reference>
<keyword evidence="2" id="KW-1185">Reference proteome</keyword>
<protein>
    <submittedName>
        <fullName evidence="1">Uncharacterized protein</fullName>
    </submittedName>
</protein>
<organism evidence="1 2">
    <name type="scientific">Colwellia echini</name>
    <dbReference type="NCBI Taxonomy" id="1982103"/>
    <lineage>
        <taxon>Bacteria</taxon>
        <taxon>Pseudomonadati</taxon>
        <taxon>Pseudomonadota</taxon>
        <taxon>Gammaproteobacteria</taxon>
        <taxon>Alteromonadales</taxon>
        <taxon>Colwelliaceae</taxon>
        <taxon>Colwellia</taxon>
    </lineage>
</organism>
<dbReference type="EMBL" id="PJAI02000006">
    <property type="protein sequence ID" value="TYK66019.1"/>
    <property type="molecule type" value="Genomic_DNA"/>
</dbReference>
<evidence type="ECO:0000313" key="2">
    <source>
        <dbReference type="Proteomes" id="UP000815846"/>
    </source>
</evidence>
<comment type="caution">
    <text evidence="1">The sequence shown here is derived from an EMBL/GenBank/DDBJ whole genome shotgun (WGS) entry which is preliminary data.</text>
</comment>
<dbReference type="Proteomes" id="UP000815846">
    <property type="component" value="Unassembled WGS sequence"/>
</dbReference>
<dbReference type="RefSeq" id="WP_101345437.1">
    <property type="nucleotide sequence ID" value="NZ_PJAI02000006.1"/>
</dbReference>
<sequence length="469" mass="54589">MKCKNKGGSITDNTHNTIVNTNTIGNTSRDNGKGNTNFIDLLNKTLVPIFNDQVLDPTPSKFIRARASLHSKYHNYFWREDQFCENWKRVQSIFDDYRHLREKALKSPKLKSNDFDNLLSEDNLMFLHRMLTISFVDPANHIESGIDEFEMTFRIPTEWQKNIVLELSYHPEIKEANHYTNKGYLKRYGKVKEYRFKTGGTFVFHRMRHGSKGDCLISFRLSETPWRNIRTFFNCIYEALGDRNYNGFQASATVTRKDPYFLIKGIPLPMLLVDTTSTNNGKKLKRKVFEGIGKLIQGSTYLGDKNSSHTIIYCMYAKLLHLQHKNKKGNKPIKVKELFRKLFNELSSVHCITKIERRINTHQQGSKYGLVKDMHKLRGHTFNKLVFFSPLAFKELSPSIVAKIVSYGLANVRKKLTTKQVKSLNEVLVNPDYKLYFHSKDVVSDIEMKLTKLQRIIQKPRMLKNTLSI</sequence>
<name>A0ABY3MXV1_9GAMM</name>
<evidence type="ECO:0000313" key="1">
    <source>
        <dbReference type="EMBL" id="TYK66019.1"/>
    </source>
</evidence>
<gene>
    <name evidence="1" type="ORF">CWS31_007025</name>
</gene>
<accession>A0ABY3MXV1</accession>
<proteinExistence type="predicted"/>